<evidence type="ECO:0000256" key="3">
    <source>
        <dbReference type="ARBA" id="ARBA00023015"/>
    </source>
</evidence>
<evidence type="ECO:0000313" key="10">
    <source>
        <dbReference type="EMBL" id="MBQ0934541.1"/>
    </source>
</evidence>
<reference evidence="10 11" key="1">
    <citation type="submission" date="2021-04" db="EMBL/GenBank/DDBJ databases">
        <title>The genome sequence of type strain Ideonella paludis KCTC 32238.</title>
        <authorList>
            <person name="Liu Y."/>
        </authorList>
    </citation>
    <scope>NUCLEOTIDE SEQUENCE [LARGE SCALE GENOMIC DNA]</scope>
    <source>
        <strain evidence="10 11">KCTC 32238</strain>
    </source>
</reference>
<dbReference type="InterPro" id="IPR011006">
    <property type="entry name" value="CheY-like_superfamily"/>
</dbReference>
<keyword evidence="2" id="KW-0902">Two-component regulatory system</keyword>
<evidence type="ECO:0000259" key="8">
    <source>
        <dbReference type="PROSITE" id="PS50110"/>
    </source>
</evidence>
<proteinExistence type="predicted"/>
<dbReference type="PROSITE" id="PS51755">
    <property type="entry name" value="OMPR_PHOB"/>
    <property type="match status" value="1"/>
</dbReference>
<dbReference type="EMBL" id="JAGQDG010000001">
    <property type="protein sequence ID" value="MBQ0934541.1"/>
    <property type="molecule type" value="Genomic_DNA"/>
</dbReference>
<dbReference type="PROSITE" id="PS50110">
    <property type="entry name" value="RESPONSE_REGULATORY"/>
    <property type="match status" value="1"/>
</dbReference>
<dbReference type="SMART" id="SM00448">
    <property type="entry name" value="REC"/>
    <property type="match status" value="1"/>
</dbReference>
<feature type="domain" description="Response regulatory" evidence="8">
    <location>
        <begin position="13"/>
        <end position="127"/>
    </location>
</feature>
<dbReference type="Proteomes" id="UP000672097">
    <property type="component" value="Unassembled WGS sequence"/>
</dbReference>
<dbReference type="Gene3D" id="1.10.10.10">
    <property type="entry name" value="Winged helix-like DNA-binding domain superfamily/Winged helix DNA-binding domain"/>
    <property type="match status" value="1"/>
</dbReference>
<dbReference type="InterPro" id="IPR001789">
    <property type="entry name" value="Sig_transdc_resp-reg_receiver"/>
</dbReference>
<feature type="DNA-binding region" description="OmpR/PhoB-type" evidence="7">
    <location>
        <begin position="162"/>
        <end position="264"/>
    </location>
</feature>
<protein>
    <submittedName>
        <fullName evidence="10">Response regulator transcription factor</fullName>
    </submittedName>
</protein>
<keyword evidence="3" id="KW-0805">Transcription regulation</keyword>
<evidence type="ECO:0000259" key="9">
    <source>
        <dbReference type="PROSITE" id="PS51755"/>
    </source>
</evidence>
<dbReference type="InterPro" id="IPR016032">
    <property type="entry name" value="Sig_transdc_resp-reg_C-effctor"/>
</dbReference>
<dbReference type="Pfam" id="PF00486">
    <property type="entry name" value="Trans_reg_C"/>
    <property type="match status" value="1"/>
</dbReference>
<evidence type="ECO:0000256" key="5">
    <source>
        <dbReference type="ARBA" id="ARBA00023163"/>
    </source>
</evidence>
<dbReference type="InterPro" id="IPR039420">
    <property type="entry name" value="WalR-like"/>
</dbReference>
<keyword evidence="4 7" id="KW-0238">DNA-binding</keyword>
<feature type="domain" description="OmpR/PhoB-type" evidence="9">
    <location>
        <begin position="162"/>
        <end position="264"/>
    </location>
</feature>
<dbReference type="SUPFAM" id="SSF52172">
    <property type="entry name" value="CheY-like"/>
    <property type="match status" value="1"/>
</dbReference>
<feature type="modified residue" description="4-aspartylphosphate" evidence="6">
    <location>
        <position position="62"/>
    </location>
</feature>
<keyword evidence="1 6" id="KW-0597">Phosphoprotein</keyword>
<dbReference type="PANTHER" id="PTHR48111">
    <property type="entry name" value="REGULATOR OF RPOS"/>
    <property type="match status" value="1"/>
</dbReference>
<dbReference type="PANTHER" id="PTHR48111:SF1">
    <property type="entry name" value="TWO-COMPONENT RESPONSE REGULATOR ORR33"/>
    <property type="match status" value="1"/>
</dbReference>
<evidence type="ECO:0000256" key="6">
    <source>
        <dbReference type="PROSITE-ProRule" id="PRU00169"/>
    </source>
</evidence>
<dbReference type="Pfam" id="PF00072">
    <property type="entry name" value="Response_reg"/>
    <property type="match status" value="1"/>
</dbReference>
<evidence type="ECO:0000313" key="11">
    <source>
        <dbReference type="Proteomes" id="UP000672097"/>
    </source>
</evidence>
<evidence type="ECO:0000256" key="2">
    <source>
        <dbReference type="ARBA" id="ARBA00023012"/>
    </source>
</evidence>
<name>A0ABS5DTT6_9BURK</name>
<evidence type="ECO:0000256" key="1">
    <source>
        <dbReference type="ARBA" id="ARBA00022553"/>
    </source>
</evidence>
<dbReference type="Gene3D" id="3.40.50.2300">
    <property type="match status" value="1"/>
</dbReference>
<organism evidence="10 11">
    <name type="scientific">Ideonella paludis</name>
    <dbReference type="NCBI Taxonomy" id="1233411"/>
    <lineage>
        <taxon>Bacteria</taxon>
        <taxon>Pseudomonadati</taxon>
        <taxon>Pseudomonadota</taxon>
        <taxon>Betaproteobacteria</taxon>
        <taxon>Burkholderiales</taxon>
        <taxon>Sphaerotilaceae</taxon>
        <taxon>Ideonella</taxon>
    </lineage>
</organism>
<dbReference type="SMART" id="SM00862">
    <property type="entry name" value="Trans_reg_C"/>
    <property type="match status" value="1"/>
</dbReference>
<dbReference type="InterPro" id="IPR001867">
    <property type="entry name" value="OmpR/PhoB-type_DNA-bd"/>
</dbReference>
<gene>
    <name evidence="10" type="ORF">KAK11_04295</name>
</gene>
<dbReference type="CDD" id="cd17574">
    <property type="entry name" value="REC_OmpR"/>
    <property type="match status" value="1"/>
</dbReference>
<keyword evidence="5" id="KW-0804">Transcription</keyword>
<accession>A0ABS5DTT6</accession>
<comment type="caution">
    <text evidence="10">The sequence shown here is derived from an EMBL/GenBank/DDBJ whole genome shotgun (WGS) entry which is preliminary data.</text>
</comment>
<sequence length="270" mass="29524">MSTPINTRHADCHVFLVEDEDSLRQDLSFLLQHRGYQVTACASAAEFYRHFAVKPASVVVLDIGLEGEDGLSICKHLRSHNPLLGIIFLTARGLRDDRVHGLMTGADAYMVKPVELDELCLTIDRLEDRLRLAQVNSLSAVSAARAVADVAPARPAPAVAEASEAAPSPMVWSFELGTGLITAPNGKSRRLTGNERTVVYALSQRDGQAVSVEELAVQLLIANPAEAKHRVEVIVSRLRRSVEQAVEIPLPLYLLRGTGYCLRDVRVVED</sequence>
<evidence type="ECO:0000256" key="4">
    <source>
        <dbReference type="ARBA" id="ARBA00023125"/>
    </source>
</evidence>
<dbReference type="SUPFAM" id="SSF46894">
    <property type="entry name" value="C-terminal effector domain of the bipartite response regulators"/>
    <property type="match status" value="1"/>
</dbReference>
<keyword evidence="11" id="KW-1185">Reference proteome</keyword>
<dbReference type="InterPro" id="IPR036388">
    <property type="entry name" value="WH-like_DNA-bd_sf"/>
</dbReference>
<evidence type="ECO:0000256" key="7">
    <source>
        <dbReference type="PROSITE-ProRule" id="PRU01091"/>
    </source>
</evidence>